<sequence length="120" mass="13308">MSVKTNYQRARESFATIYSYYLHNRDSVKFPNWANSPESGTIIIGFVTDATPTEEEMGKAKDDLRILMMLEEAKENLSESEKSLLGAATDRQGSIVDRYSGLSYSATVEEGIAIDAKTLA</sequence>
<dbReference type="OrthoDB" id="4206931at2759"/>
<evidence type="ECO:0000313" key="2">
    <source>
        <dbReference type="Proteomes" id="UP000242791"/>
    </source>
</evidence>
<proteinExistence type="predicted"/>
<accession>A0A1J9R0R6</accession>
<name>A0A1J9R0R6_9EURO</name>
<reference evidence="1 2" key="1">
    <citation type="submission" date="2015-08" db="EMBL/GenBank/DDBJ databases">
        <title>Emmonsia species relationships and genome sequence.</title>
        <authorList>
            <person name="Cuomo C.A."/>
            <person name="Schwartz I.S."/>
            <person name="Kenyon C."/>
            <person name="De Hoog G.S."/>
            <person name="Govender N.P."/>
            <person name="Botha A."/>
            <person name="Moreno L."/>
            <person name="De Vries M."/>
            <person name="Munoz J.F."/>
            <person name="Stielow J.B."/>
        </authorList>
    </citation>
    <scope>NUCLEOTIDE SEQUENCE [LARGE SCALE GENOMIC DNA]</scope>
    <source>
        <strain evidence="1 2">EI222</strain>
    </source>
</reference>
<organism evidence="1 2">
    <name type="scientific">Blastomyces percursus</name>
    <dbReference type="NCBI Taxonomy" id="1658174"/>
    <lineage>
        <taxon>Eukaryota</taxon>
        <taxon>Fungi</taxon>
        <taxon>Dikarya</taxon>
        <taxon>Ascomycota</taxon>
        <taxon>Pezizomycotina</taxon>
        <taxon>Eurotiomycetes</taxon>
        <taxon>Eurotiomycetidae</taxon>
        <taxon>Onygenales</taxon>
        <taxon>Ajellomycetaceae</taxon>
        <taxon>Blastomyces</taxon>
    </lineage>
</organism>
<evidence type="ECO:0000313" key="1">
    <source>
        <dbReference type="EMBL" id="OJD26027.1"/>
    </source>
</evidence>
<comment type="caution">
    <text evidence="1">The sequence shown here is derived from an EMBL/GenBank/DDBJ whole genome shotgun (WGS) entry which is preliminary data.</text>
</comment>
<dbReference type="EMBL" id="LGTZ01000283">
    <property type="protein sequence ID" value="OJD26027.1"/>
    <property type="molecule type" value="Genomic_DNA"/>
</dbReference>
<dbReference type="Proteomes" id="UP000242791">
    <property type="component" value="Unassembled WGS sequence"/>
</dbReference>
<gene>
    <name evidence="1" type="ORF">ACJ73_02595</name>
</gene>
<dbReference type="AlphaFoldDB" id="A0A1J9R0R6"/>
<keyword evidence="2" id="KW-1185">Reference proteome</keyword>
<protein>
    <submittedName>
        <fullName evidence="1">Uncharacterized protein</fullName>
    </submittedName>
</protein>
<dbReference type="VEuPathDB" id="FungiDB:ACJ73_02595"/>